<accession>A0A938XBC0</accession>
<organism evidence="2 3">
    <name type="scientific">Mordavella massiliensis</name>
    <dbReference type="NCBI Taxonomy" id="1871024"/>
    <lineage>
        <taxon>Bacteria</taxon>
        <taxon>Bacillati</taxon>
        <taxon>Bacillota</taxon>
        <taxon>Clostridia</taxon>
        <taxon>Eubacteriales</taxon>
        <taxon>Clostridiaceae</taxon>
        <taxon>Mordavella</taxon>
    </lineage>
</organism>
<dbReference type="Proteomes" id="UP000705508">
    <property type="component" value="Unassembled WGS sequence"/>
</dbReference>
<reference evidence="2" key="2">
    <citation type="journal article" date="2021" name="Sci. Rep.">
        <title>The distribution of antibiotic resistance genes in chicken gut microbiota commensals.</title>
        <authorList>
            <person name="Juricova H."/>
            <person name="Matiasovicova J."/>
            <person name="Kubasova T."/>
            <person name="Cejkova D."/>
            <person name="Rychlik I."/>
        </authorList>
    </citation>
    <scope>NUCLEOTIDE SEQUENCE</scope>
    <source>
        <strain evidence="2">An582</strain>
    </source>
</reference>
<evidence type="ECO:0000256" key="1">
    <source>
        <dbReference type="SAM" id="Coils"/>
    </source>
</evidence>
<evidence type="ECO:0000313" key="3">
    <source>
        <dbReference type="Proteomes" id="UP000705508"/>
    </source>
</evidence>
<gene>
    <name evidence="2" type="ORF">H6A20_08085</name>
</gene>
<name>A0A938XBC0_9CLOT</name>
<feature type="coiled-coil region" evidence="1">
    <location>
        <begin position="73"/>
        <end position="101"/>
    </location>
</feature>
<sequence length="148" mass="16586">MFYYCAKCGNIKKVTLKGNEGVSCEVCGTPMQPVPAEYLMPNGNFFKSQDARQNFISAIQSSDTYDPEIGGKKEEVKREIEEEKQQRIQEMNQKMEQEQFHLTCPVCGSHSVQKISTVGKYAKIGAFGILGADDLGKRWKCKVCGAKF</sequence>
<comment type="caution">
    <text evidence="2">The sequence shown here is derived from an EMBL/GenBank/DDBJ whole genome shotgun (WGS) entry which is preliminary data.</text>
</comment>
<reference evidence="2" key="1">
    <citation type="submission" date="2020-08" db="EMBL/GenBank/DDBJ databases">
        <authorList>
            <person name="Cejkova D."/>
            <person name="Kubasova T."/>
            <person name="Jahodarova E."/>
            <person name="Rychlik I."/>
        </authorList>
    </citation>
    <scope>NUCLEOTIDE SEQUENCE</scope>
    <source>
        <strain evidence="2">An582</strain>
    </source>
</reference>
<proteinExistence type="predicted"/>
<dbReference type="AlphaFoldDB" id="A0A938XBC0"/>
<protein>
    <submittedName>
        <fullName evidence="2">Uncharacterized protein</fullName>
    </submittedName>
</protein>
<keyword evidence="1" id="KW-0175">Coiled coil</keyword>
<dbReference type="RefSeq" id="WP_143931076.1">
    <property type="nucleotide sequence ID" value="NZ_JACJKS010000009.1"/>
</dbReference>
<evidence type="ECO:0000313" key="2">
    <source>
        <dbReference type="EMBL" id="MBM6948614.1"/>
    </source>
</evidence>
<dbReference type="EMBL" id="JACJKS010000009">
    <property type="protein sequence ID" value="MBM6948614.1"/>
    <property type="molecule type" value="Genomic_DNA"/>
</dbReference>